<comment type="caution">
    <text evidence="14">The sequence shown here is derived from an EMBL/GenBank/DDBJ whole genome shotgun (WGS) entry which is preliminary data.</text>
</comment>
<organism evidence="14 15">
    <name type="scientific">Meloidogyne enterolobii</name>
    <name type="common">Root-knot nematode worm</name>
    <name type="synonym">Meloidogyne mayaguensis</name>
    <dbReference type="NCBI Taxonomy" id="390850"/>
    <lineage>
        <taxon>Eukaryota</taxon>
        <taxon>Metazoa</taxon>
        <taxon>Ecdysozoa</taxon>
        <taxon>Nematoda</taxon>
        <taxon>Chromadorea</taxon>
        <taxon>Rhabditida</taxon>
        <taxon>Tylenchina</taxon>
        <taxon>Tylenchomorpha</taxon>
        <taxon>Tylenchoidea</taxon>
        <taxon>Meloidogynidae</taxon>
        <taxon>Meloidogyninae</taxon>
        <taxon>Meloidogyne</taxon>
    </lineage>
</organism>
<feature type="domain" description="Neurotransmitter-gated ion-channel ligand-binding" evidence="12">
    <location>
        <begin position="40"/>
        <end position="240"/>
    </location>
</feature>
<dbReference type="InterPro" id="IPR006028">
    <property type="entry name" value="GABAA/Glycine_rcpt"/>
</dbReference>
<dbReference type="Gene3D" id="2.70.170.10">
    <property type="entry name" value="Neurotransmitter-gated ion-channel ligand-binding domain"/>
    <property type="match status" value="1"/>
</dbReference>
<dbReference type="Gene3D" id="1.20.58.390">
    <property type="entry name" value="Neurotransmitter-gated ion-channel transmembrane domain"/>
    <property type="match status" value="1"/>
</dbReference>
<evidence type="ECO:0000256" key="11">
    <source>
        <dbReference type="RuleBase" id="RU000687"/>
    </source>
</evidence>
<dbReference type="InterPro" id="IPR018000">
    <property type="entry name" value="Neurotransmitter_ion_chnl_CS"/>
</dbReference>
<evidence type="ECO:0000256" key="2">
    <source>
        <dbReference type="ARBA" id="ARBA00004236"/>
    </source>
</evidence>
<reference evidence="14 15" key="1">
    <citation type="submission" date="2020-08" db="EMBL/GenBank/DDBJ databases">
        <authorList>
            <person name="Koutsovoulos G."/>
            <person name="Danchin GJ E."/>
        </authorList>
    </citation>
    <scope>NUCLEOTIDE SEQUENCE [LARGE SCALE GENOMIC DNA]</scope>
</reference>
<protein>
    <submittedName>
        <fullName evidence="14">Uncharacterized protein</fullName>
    </submittedName>
</protein>
<keyword evidence="9 11" id="KW-0472">Membrane</keyword>
<evidence type="ECO:0000256" key="4">
    <source>
        <dbReference type="ARBA" id="ARBA00022475"/>
    </source>
</evidence>
<dbReference type="InterPro" id="IPR006202">
    <property type="entry name" value="Neur_chan_lig-bd"/>
</dbReference>
<keyword evidence="8 11" id="KW-0406">Ion transport</keyword>
<dbReference type="SUPFAM" id="SSF63712">
    <property type="entry name" value="Nicotinic receptor ligand binding domain-like"/>
    <property type="match status" value="1"/>
</dbReference>
<dbReference type="InterPro" id="IPR038050">
    <property type="entry name" value="Neuro_actylchol_rec"/>
</dbReference>
<feature type="domain" description="Neurotransmitter-gated ion-channel transmembrane" evidence="13">
    <location>
        <begin position="247"/>
        <end position="507"/>
    </location>
</feature>
<evidence type="ECO:0000256" key="8">
    <source>
        <dbReference type="ARBA" id="ARBA00023065"/>
    </source>
</evidence>
<evidence type="ECO:0000256" key="10">
    <source>
        <dbReference type="ARBA" id="ARBA00023303"/>
    </source>
</evidence>
<name>A0A6V7USE1_MELEN</name>
<keyword evidence="3 11" id="KW-0813">Transport</keyword>
<dbReference type="GO" id="GO:0004888">
    <property type="term" value="F:transmembrane signaling receptor activity"/>
    <property type="evidence" value="ECO:0007669"/>
    <property type="project" value="InterPro"/>
</dbReference>
<proteinExistence type="inferred from homology"/>
<evidence type="ECO:0000256" key="3">
    <source>
        <dbReference type="ARBA" id="ARBA00022448"/>
    </source>
</evidence>
<dbReference type="GO" id="GO:0005886">
    <property type="term" value="C:plasma membrane"/>
    <property type="evidence" value="ECO:0007669"/>
    <property type="project" value="UniProtKB-SubCell"/>
</dbReference>
<evidence type="ECO:0000256" key="7">
    <source>
        <dbReference type="ARBA" id="ARBA00022989"/>
    </source>
</evidence>
<dbReference type="InterPro" id="IPR036734">
    <property type="entry name" value="Neur_chan_lig-bd_sf"/>
</dbReference>
<dbReference type="Pfam" id="PF02932">
    <property type="entry name" value="Neur_chan_memb"/>
    <property type="match status" value="1"/>
</dbReference>
<keyword evidence="10 11" id="KW-0407">Ion channel</keyword>
<feature type="transmembrane region" description="Helical" evidence="11">
    <location>
        <begin position="285"/>
        <end position="307"/>
    </location>
</feature>
<evidence type="ECO:0000256" key="9">
    <source>
        <dbReference type="ARBA" id="ARBA00023136"/>
    </source>
</evidence>
<comment type="caution">
    <text evidence="11">Lacks conserved residue(s) required for the propagation of feature annotation.</text>
</comment>
<dbReference type="CDD" id="cd19049">
    <property type="entry name" value="LGIC_TM_anion"/>
    <property type="match status" value="1"/>
</dbReference>
<dbReference type="Pfam" id="PF02931">
    <property type="entry name" value="Neur_chan_LBD"/>
    <property type="match status" value="1"/>
</dbReference>
<dbReference type="PRINTS" id="PR00252">
    <property type="entry name" value="NRIONCHANNEL"/>
</dbReference>
<dbReference type="CDD" id="cd18987">
    <property type="entry name" value="LGIC_ECD_anion"/>
    <property type="match status" value="1"/>
</dbReference>
<dbReference type="EMBL" id="CAJEWN010000105">
    <property type="protein sequence ID" value="CAD2164744.1"/>
    <property type="molecule type" value="Genomic_DNA"/>
</dbReference>
<comment type="subcellular location">
    <subcellularLocation>
        <location evidence="2">Cell membrane</location>
    </subcellularLocation>
    <subcellularLocation>
        <location evidence="1">Membrane</location>
        <topology evidence="1">Multi-pass membrane protein</topology>
    </subcellularLocation>
</comment>
<dbReference type="PANTHER" id="PTHR18945">
    <property type="entry name" value="NEUROTRANSMITTER GATED ION CHANNEL"/>
    <property type="match status" value="1"/>
</dbReference>
<dbReference type="Proteomes" id="UP000580250">
    <property type="component" value="Unassembled WGS sequence"/>
</dbReference>
<dbReference type="InterPro" id="IPR006029">
    <property type="entry name" value="Neurotrans-gated_channel_TM"/>
</dbReference>
<dbReference type="AlphaFoldDB" id="A0A6V7USE1"/>
<gene>
    <name evidence="14" type="ORF">MENT_LOCUS16738</name>
</gene>
<evidence type="ECO:0000259" key="12">
    <source>
        <dbReference type="Pfam" id="PF02931"/>
    </source>
</evidence>
<evidence type="ECO:0000256" key="5">
    <source>
        <dbReference type="ARBA" id="ARBA00022692"/>
    </source>
</evidence>
<dbReference type="InterPro" id="IPR036719">
    <property type="entry name" value="Neuro-gated_channel_TM_sf"/>
</dbReference>
<sequence>MLPILEIILIIYLFGGFAIDKCFVSARNNFGLRERLQRNPKMPPSVNGQPLQVLAGIYIESLGNFRAADMSFDVDLYLYLSWKDYSLNHSSNDYLLLNDPNIRKYIWLPDLYFANARISRFHDVIAPNFNLFVDQKGEVAYSTRITLGVACNLDLSLYPMDSQRCSIQFLSYAYIEKQLKVRWFIGNSTRYNPNIQLPEFRISNLSNEYCNGIYNYAIMEYSFKRDEFSCLEAIIHLNRQIGYHVVQAVPARVTLSFTTLLSLSTLGNGLRFGLPQVAYAKAIDFWFGACLFFVFLSLLEFAAVNSYMRHAEKFERYATYYAKKNSSLNAQTAVLFSKNKAFGEKNEKGEKESLKSRADTLSLLPSIDASIDESFEGVKWSSAATIGEINPNIWLPTTDSPTKENNLINNKNNERKVLKKNEREIKNNGNKMRAAHFKQFYRPSSVNKFKKEKENCSKNYGKIETNPLITNHFLRQGFLYSRKGLAIDRLSRWLFPLTFTIWNAFYWLYYLYYVQNKQLNK</sequence>
<keyword evidence="6" id="KW-0732">Signal</keyword>
<keyword evidence="5 11" id="KW-0812">Transmembrane</keyword>
<evidence type="ECO:0000313" key="15">
    <source>
        <dbReference type="Proteomes" id="UP000580250"/>
    </source>
</evidence>
<evidence type="ECO:0000256" key="6">
    <source>
        <dbReference type="ARBA" id="ARBA00022729"/>
    </source>
</evidence>
<dbReference type="OrthoDB" id="8890589at2759"/>
<dbReference type="InterPro" id="IPR006201">
    <property type="entry name" value="Neur_channel"/>
</dbReference>
<evidence type="ECO:0000313" key="14">
    <source>
        <dbReference type="EMBL" id="CAD2164744.1"/>
    </source>
</evidence>
<keyword evidence="7 11" id="KW-1133">Transmembrane helix</keyword>
<evidence type="ECO:0000256" key="1">
    <source>
        <dbReference type="ARBA" id="ARBA00004141"/>
    </source>
</evidence>
<accession>A0A6V7USE1</accession>
<dbReference type="Gene3D" id="6.10.250.2810">
    <property type="match status" value="1"/>
</dbReference>
<keyword evidence="4" id="KW-1003">Cell membrane</keyword>
<dbReference type="PROSITE" id="PS00236">
    <property type="entry name" value="NEUROTR_ION_CHANNEL"/>
    <property type="match status" value="1"/>
</dbReference>
<dbReference type="GO" id="GO:0005230">
    <property type="term" value="F:extracellular ligand-gated monoatomic ion channel activity"/>
    <property type="evidence" value="ECO:0007669"/>
    <property type="project" value="InterPro"/>
</dbReference>
<dbReference type="SUPFAM" id="SSF90112">
    <property type="entry name" value="Neurotransmitter-gated ion-channel transmembrane pore"/>
    <property type="match status" value="1"/>
</dbReference>
<dbReference type="PRINTS" id="PR00253">
    <property type="entry name" value="GABAARECEPTR"/>
</dbReference>
<comment type="similarity">
    <text evidence="11">Belongs to the ligand-gated ion channel (TC 1.A.9) family.</text>
</comment>
<evidence type="ECO:0000259" key="13">
    <source>
        <dbReference type="Pfam" id="PF02932"/>
    </source>
</evidence>
<feature type="transmembrane region" description="Helical" evidence="11">
    <location>
        <begin position="493"/>
        <end position="512"/>
    </location>
</feature>